<evidence type="ECO:0000256" key="1">
    <source>
        <dbReference type="ARBA" id="ARBA00010617"/>
    </source>
</evidence>
<dbReference type="PANTHER" id="PTHR24291:SF50">
    <property type="entry name" value="BIFUNCTIONAL ALBAFLAVENONE MONOOXYGENASE_TERPENE SYNTHASE"/>
    <property type="match status" value="1"/>
</dbReference>
<protein>
    <recommendedName>
        <fullName evidence="8">Cytochrome P450</fullName>
    </recommendedName>
</protein>
<accession>F8NJD2</accession>
<evidence type="ECO:0000256" key="5">
    <source>
        <dbReference type="ARBA" id="ARBA00023004"/>
    </source>
</evidence>
<dbReference type="InterPro" id="IPR001128">
    <property type="entry name" value="Cyt_P450"/>
</dbReference>
<dbReference type="RefSeq" id="XP_007314072.1">
    <property type="nucleotide sequence ID" value="XM_007314010.1"/>
</dbReference>
<dbReference type="Pfam" id="PF00067">
    <property type="entry name" value="p450"/>
    <property type="match status" value="1"/>
</dbReference>
<evidence type="ECO:0008006" key="8">
    <source>
        <dbReference type="Google" id="ProtNLM"/>
    </source>
</evidence>
<proteinExistence type="inferred from homology"/>
<comment type="similarity">
    <text evidence="1">Belongs to the cytochrome P450 family.</text>
</comment>
<evidence type="ECO:0000256" key="2">
    <source>
        <dbReference type="ARBA" id="ARBA00022617"/>
    </source>
</evidence>
<keyword evidence="3" id="KW-0479">Metal-binding</keyword>
<dbReference type="HOGENOM" id="CLU_001570_5_13_1"/>
<dbReference type="InterPro" id="IPR036396">
    <property type="entry name" value="Cyt_P450_sf"/>
</dbReference>
<dbReference type="GO" id="GO:0005506">
    <property type="term" value="F:iron ion binding"/>
    <property type="evidence" value="ECO:0007669"/>
    <property type="project" value="InterPro"/>
</dbReference>
<evidence type="ECO:0000256" key="4">
    <source>
        <dbReference type="ARBA" id="ARBA00023002"/>
    </source>
</evidence>
<dbReference type="EMBL" id="GL945429">
    <property type="protein sequence ID" value="EGO29830.1"/>
    <property type="molecule type" value="Genomic_DNA"/>
</dbReference>
<dbReference type="KEGG" id="sla:SERLADRAFT_413157"/>
<dbReference type="OrthoDB" id="1470350at2759"/>
<keyword evidence="6" id="KW-0503">Monooxygenase</keyword>
<dbReference type="GO" id="GO:0016705">
    <property type="term" value="F:oxidoreductase activity, acting on paired donors, with incorporation or reduction of molecular oxygen"/>
    <property type="evidence" value="ECO:0007669"/>
    <property type="project" value="InterPro"/>
</dbReference>
<gene>
    <name evidence="7" type="ORF">SERLADRAFT_413157</name>
</gene>
<keyword evidence="4" id="KW-0560">Oxidoreductase</keyword>
<dbReference type="Proteomes" id="UP000008064">
    <property type="component" value="Unassembled WGS sequence"/>
</dbReference>
<dbReference type="InterPro" id="IPR050196">
    <property type="entry name" value="Cytochrome_P450_Monoox"/>
</dbReference>
<keyword evidence="2" id="KW-0349">Heme</keyword>
<sequence length="391" mass="44931">MTSIKIQDLTVWWTISLLALTYLLHRFLAVSSHLRHLPALPIFSITWSYICQEPDDVRFKRLIIPYANKHSEGVVLVWIFGQWTVHVVDPQIVYQVNGNITNFPKDIPPWDLLLIRFTGRSNIAMRNGEEWKSLSTIIREAFTTPIPIELFASLAKNLFHVINQTPLADDKGLKVRWNGLSQRFTLDAVGYSVLGYNVDAISTQTQFVKDYNMFMHYTNDPLYLALPIFEKIITRKHAFELVETLKKRLVDMLLAKRMDPGDDIVSFLLRDPSLTVEELRDNLSTLLIAGHEALRIISPSSYGIPRMSQMATNLSKYYVPPNTAVVSNICGVHHTQNFAMYEMRTLASTLLREYEWTLPKDPIHADGIKNAFSPFALTLPRDLDIIFRKRV</sequence>
<dbReference type="PANTHER" id="PTHR24291">
    <property type="entry name" value="CYTOCHROME P450 FAMILY 4"/>
    <property type="match status" value="1"/>
</dbReference>
<keyword evidence="5" id="KW-0408">Iron</keyword>
<dbReference type="GO" id="GO:0004497">
    <property type="term" value="F:monooxygenase activity"/>
    <property type="evidence" value="ECO:0007669"/>
    <property type="project" value="UniProtKB-KW"/>
</dbReference>
<evidence type="ECO:0000313" key="7">
    <source>
        <dbReference type="EMBL" id="EGO29830.1"/>
    </source>
</evidence>
<evidence type="ECO:0000256" key="6">
    <source>
        <dbReference type="ARBA" id="ARBA00023033"/>
    </source>
</evidence>
<dbReference type="GO" id="GO:0020037">
    <property type="term" value="F:heme binding"/>
    <property type="evidence" value="ECO:0007669"/>
    <property type="project" value="InterPro"/>
</dbReference>
<reference evidence="7" key="1">
    <citation type="submission" date="2011-04" db="EMBL/GenBank/DDBJ databases">
        <title>Evolution of plant cell wall degrading machinery underlies the functional diversity of forest fungi.</title>
        <authorList>
            <consortium name="US DOE Joint Genome Institute (JGI-PGF)"/>
            <person name="Eastwood D.C."/>
            <person name="Floudas D."/>
            <person name="Binder M."/>
            <person name="Majcherczyk A."/>
            <person name="Schneider P."/>
            <person name="Aerts A."/>
            <person name="Asiegbu F.O."/>
            <person name="Baker S.E."/>
            <person name="Barry K."/>
            <person name="Bendiksby M."/>
            <person name="Blumentritt M."/>
            <person name="Coutinho P.M."/>
            <person name="Cullen D."/>
            <person name="Cullen D."/>
            <person name="Gathman A."/>
            <person name="Goodell B."/>
            <person name="Henrissat B."/>
            <person name="Ihrmark K."/>
            <person name="Kauserud H."/>
            <person name="Kohler A."/>
            <person name="LaButti K."/>
            <person name="Lapidus A."/>
            <person name="Lavin J.L."/>
            <person name="Lee Y.-H."/>
            <person name="Lindquist E."/>
            <person name="Lilly W."/>
            <person name="Lucas S."/>
            <person name="Morin E."/>
            <person name="Murat C."/>
            <person name="Oguiza J.A."/>
            <person name="Park J."/>
            <person name="Pisabarro A.G."/>
            <person name="Riley R."/>
            <person name="Rosling A."/>
            <person name="Salamov A."/>
            <person name="Schmidt O."/>
            <person name="Schmutz J."/>
            <person name="Skrede I."/>
            <person name="Stenlid J."/>
            <person name="Wiebenga A."/>
            <person name="Xie X."/>
            <person name="Kues U."/>
            <person name="Hibbett D.S."/>
            <person name="Hoffmeister D."/>
            <person name="Hogberg N."/>
            <person name="Martin F."/>
            <person name="Grigoriev I.V."/>
            <person name="Watkinson S.C."/>
        </authorList>
    </citation>
    <scope>NUCLEOTIDE SEQUENCE</scope>
    <source>
        <strain evidence="7">S7.9</strain>
    </source>
</reference>
<dbReference type="GeneID" id="18813124"/>
<dbReference type="AlphaFoldDB" id="F8NJD2"/>
<dbReference type="Gene3D" id="1.10.630.10">
    <property type="entry name" value="Cytochrome P450"/>
    <property type="match status" value="2"/>
</dbReference>
<dbReference type="SUPFAM" id="SSF48264">
    <property type="entry name" value="Cytochrome P450"/>
    <property type="match status" value="1"/>
</dbReference>
<name>F8NJD2_SERL9</name>
<evidence type="ECO:0000256" key="3">
    <source>
        <dbReference type="ARBA" id="ARBA00022723"/>
    </source>
</evidence>
<organism>
    <name type="scientific">Serpula lacrymans var. lacrymans (strain S7.9)</name>
    <name type="common">Dry rot fungus</name>
    <dbReference type="NCBI Taxonomy" id="578457"/>
    <lineage>
        <taxon>Eukaryota</taxon>
        <taxon>Fungi</taxon>
        <taxon>Dikarya</taxon>
        <taxon>Basidiomycota</taxon>
        <taxon>Agaricomycotina</taxon>
        <taxon>Agaricomycetes</taxon>
        <taxon>Agaricomycetidae</taxon>
        <taxon>Boletales</taxon>
        <taxon>Coniophorineae</taxon>
        <taxon>Serpulaceae</taxon>
        <taxon>Serpula</taxon>
    </lineage>
</organism>